<organism evidence="1 2">
    <name type="scientific">Rhododendron molle</name>
    <name type="common">Chinese azalea</name>
    <name type="synonym">Azalea mollis</name>
    <dbReference type="NCBI Taxonomy" id="49168"/>
    <lineage>
        <taxon>Eukaryota</taxon>
        <taxon>Viridiplantae</taxon>
        <taxon>Streptophyta</taxon>
        <taxon>Embryophyta</taxon>
        <taxon>Tracheophyta</taxon>
        <taxon>Spermatophyta</taxon>
        <taxon>Magnoliopsida</taxon>
        <taxon>eudicotyledons</taxon>
        <taxon>Gunneridae</taxon>
        <taxon>Pentapetalae</taxon>
        <taxon>asterids</taxon>
        <taxon>Ericales</taxon>
        <taxon>Ericaceae</taxon>
        <taxon>Ericoideae</taxon>
        <taxon>Rhodoreae</taxon>
        <taxon>Rhododendron</taxon>
    </lineage>
</organism>
<sequence length="224" mass="24674">MEATSNGGSDLLTELVVDVGDLVPPDVGGSLVVQCFDSEEGTRVRFRGSSGGLSCTAVKNRGYNLEDLKRRTRIQCAHHRWFRSSVLAWLGTKDWGSHSTFTMSERDVHLPSPVVELIPSKVKNYLCTSKENQHLGVTILTICSIKTVTAIAFIWTAKLSRPRVSIILDDAKFFLLQGRISVVDIIGFTGSEMIYLIVSTLLPCSSSLRSEVCVFCCQTDEIQA</sequence>
<name>A0ACC0NJB6_RHOML</name>
<protein>
    <submittedName>
        <fullName evidence="1">Uncharacterized protein</fullName>
    </submittedName>
</protein>
<keyword evidence="2" id="KW-1185">Reference proteome</keyword>
<reference evidence="1" key="1">
    <citation type="submission" date="2022-02" db="EMBL/GenBank/DDBJ databases">
        <title>Plant Genome Project.</title>
        <authorList>
            <person name="Zhang R.-G."/>
        </authorList>
    </citation>
    <scope>NUCLEOTIDE SEQUENCE</scope>
    <source>
        <strain evidence="1">AT1</strain>
    </source>
</reference>
<accession>A0ACC0NJB6</accession>
<comment type="caution">
    <text evidence="1">The sequence shown here is derived from an EMBL/GenBank/DDBJ whole genome shotgun (WGS) entry which is preliminary data.</text>
</comment>
<dbReference type="EMBL" id="CM046393">
    <property type="protein sequence ID" value="KAI8552966.1"/>
    <property type="molecule type" value="Genomic_DNA"/>
</dbReference>
<dbReference type="Proteomes" id="UP001062846">
    <property type="component" value="Chromosome 6"/>
</dbReference>
<proteinExistence type="predicted"/>
<gene>
    <name evidence="1" type="ORF">RHMOL_Rhmol06G0308800</name>
</gene>
<evidence type="ECO:0000313" key="2">
    <source>
        <dbReference type="Proteomes" id="UP001062846"/>
    </source>
</evidence>
<evidence type="ECO:0000313" key="1">
    <source>
        <dbReference type="EMBL" id="KAI8552966.1"/>
    </source>
</evidence>